<reference evidence="2" key="1">
    <citation type="journal article" date="2002" name="Science">
        <title>The draft genome of Ciona intestinalis: insights into chordate and vertebrate origins.</title>
        <authorList>
            <person name="Dehal P."/>
            <person name="Satou Y."/>
            <person name="Campbell R.K."/>
            <person name="Chapman J."/>
            <person name="Degnan B."/>
            <person name="De Tomaso A."/>
            <person name="Davidson B."/>
            <person name="Di Gregorio A."/>
            <person name="Gelpke M."/>
            <person name="Goodstein D.M."/>
            <person name="Harafuji N."/>
            <person name="Hastings K.E."/>
            <person name="Ho I."/>
            <person name="Hotta K."/>
            <person name="Huang W."/>
            <person name="Kawashima T."/>
            <person name="Lemaire P."/>
            <person name="Martinez D."/>
            <person name="Meinertzhagen I.A."/>
            <person name="Necula S."/>
            <person name="Nonaka M."/>
            <person name="Putnam N."/>
            <person name="Rash S."/>
            <person name="Saiga H."/>
            <person name="Satake M."/>
            <person name="Terry A."/>
            <person name="Yamada L."/>
            <person name="Wang H.G."/>
            <person name="Awazu S."/>
            <person name="Azumi K."/>
            <person name="Boore J."/>
            <person name="Branno M."/>
            <person name="Chin-Bow S."/>
            <person name="DeSantis R."/>
            <person name="Doyle S."/>
            <person name="Francino P."/>
            <person name="Keys D.N."/>
            <person name="Haga S."/>
            <person name="Hayashi H."/>
            <person name="Hino K."/>
            <person name="Imai K.S."/>
            <person name="Inaba K."/>
            <person name="Kano S."/>
            <person name="Kobayashi K."/>
            <person name="Kobayashi M."/>
            <person name="Lee B.I."/>
            <person name="Makabe K.W."/>
            <person name="Manohar C."/>
            <person name="Matassi G."/>
            <person name="Medina M."/>
            <person name="Mochizuki Y."/>
            <person name="Mount S."/>
            <person name="Morishita T."/>
            <person name="Miura S."/>
            <person name="Nakayama A."/>
            <person name="Nishizaka S."/>
            <person name="Nomoto H."/>
            <person name="Ohta F."/>
            <person name="Oishi K."/>
            <person name="Rigoutsos I."/>
            <person name="Sano M."/>
            <person name="Sasaki A."/>
            <person name="Sasakura Y."/>
            <person name="Shoguchi E."/>
            <person name="Shin-i T."/>
            <person name="Spagnuolo A."/>
            <person name="Stainier D."/>
            <person name="Suzuki M.M."/>
            <person name="Tassy O."/>
            <person name="Takatori N."/>
            <person name="Tokuoka M."/>
            <person name="Yagi K."/>
            <person name="Yoshizaki F."/>
            <person name="Wada S."/>
            <person name="Zhang C."/>
            <person name="Hyatt P.D."/>
            <person name="Larimer F."/>
            <person name="Detter C."/>
            <person name="Doggett N."/>
            <person name="Glavina T."/>
            <person name="Hawkins T."/>
            <person name="Richardson P."/>
            <person name="Lucas S."/>
            <person name="Kohara Y."/>
            <person name="Levine M."/>
            <person name="Satoh N."/>
            <person name="Rokhsar D.S."/>
        </authorList>
    </citation>
    <scope>NUCLEOTIDE SEQUENCE [LARGE SCALE GENOMIC DNA]</scope>
</reference>
<reference evidence="1" key="4">
    <citation type="submission" date="2025-09" db="UniProtKB">
        <authorList>
            <consortium name="Ensembl"/>
        </authorList>
    </citation>
    <scope>IDENTIFICATION</scope>
</reference>
<evidence type="ECO:0000313" key="1">
    <source>
        <dbReference type="Ensembl" id="ENSCINP00000031001.1"/>
    </source>
</evidence>
<organism evidence="1 2">
    <name type="scientific">Ciona intestinalis</name>
    <name type="common">Transparent sea squirt</name>
    <name type="synonym">Ascidia intestinalis</name>
    <dbReference type="NCBI Taxonomy" id="7719"/>
    <lineage>
        <taxon>Eukaryota</taxon>
        <taxon>Metazoa</taxon>
        <taxon>Chordata</taxon>
        <taxon>Tunicata</taxon>
        <taxon>Ascidiacea</taxon>
        <taxon>Phlebobranchia</taxon>
        <taxon>Cionidae</taxon>
        <taxon>Ciona</taxon>
    </lineage>
</organism>
<keyword evidence="2" id="KW-1185">Reference proteome</keyword>
<dbReference type="Proteomes" id="UP000008144">
    <property type="component" value="Chromosome 10"/>
</dbReference>
<dbReference type="HOGENOM" id="CLU_2721475_0_0_1"/>
<accession>H2XMW8</accession>
<dbReference type="AlphaFoldDB" id="H2XMW8"/>
<evidence type="ECO:0000313" key="2">
    <source>
        <dbReference type="Proteomes" id="UP000008144"/>
    </source>
</evidence>
<dbReference type="EMBL" id="EAAA01000621">
    <property type="status" value="NOT_ANNOTATED_CDS"/>
    <property type="molecule type" value="Genomic_DNA"/>
</dbReference>
<reference evidence="1" key="3">
    <citation type="submission" date="2025-08" db="UniProtKB">
        <authorList>
            <consortium name="Ensembl"/>
        </authorList>
    </citation>
    <scope>IDENTIFICATION</scope>
</reference>
<reference evidence="1" key="2">
    <citation type="journal article" date="2008" name="Genome Biol.">
        <title>Improved genome assembly and evidence-based global gene model set for the chordate Ciona intestinalis: new insight into intron and operon populations.</title>
        <authorList>
            <person name="Satou Y."/>
            <person name="Mineta K."/>
            <person name="Ogasawara M."/>
            <person name="Sasakura Y."/>
            <person name="Shoguchi E."/>
            <person name="Ueno K."/>
            <person name="Yamada L."/>
            <person name="Matsumoto J."/>
            <person name="Wasserscheid J."/>
            <person name="Dewar K."/>
            <person name="Wiley G.B."/>
            <person name="Macmil S.L."/>
            <person name="Roe B.A."/>
            <person name="Zeller R.W."/>
            <person name="Hastings K.E."/>
            <person name="Lemaire P."/>
            <person name="Lindquist E."/>
            <person name="Endo T."/>
            <person name="Hotta K."/>
            <person name="Inaba K."/>
        </authorList>
    </citation>
    <scope>NUCLEOTIDE SEQUENCE [LARGE SCALE GENOMIC DNA]</scope>
    <source>
        <strain evidence="1">wild type</strain>
    </source>
</reference>
<dbReference type="Ensembl" id="ENSCINT00000037024.1">
    <property type="protein sequence ID" value="ENSCINP00000031001.1"/>
    <property type="gene ID" value="ENSCING00000018092.1"/>
</dbReference>
<name>H2XMW8_CIOIN</name>
<sequence length="72" mass="8019">MLPHSQHMLVVIKVEFITKVIKDFLLTLIFCLGRYTLFTSTNSWLGNNLDSLCSVVLTTPPLSPTILTVVAL</sequence>
<dbReference type="InParanoid" id="H2XMW8"/>
<proteinExistence type="predicted"/>
<protein>
    <submittedName>
        <fullName evidence="1">Uncharacterized protein</fullName>
    </submittedName>
</protein>